<dbReference type="EMBL" id="AP003621">
    <property type="protein sequence ID" value="BAD53593.1"/>
    <property type="molecule type" value="Genomic_DNA"/>
</dbReference>
<dbReference type="Proteomes" id="UP000000763">
    <property type="component" value="Chromosome 6"/>
</dbReference>
<gene>
    <name evidence="3" type="ORF">P0018H04.15</name>
    <name evidence="2" type="ORF">P0621D05.3</name>
</gene>
<evidence type="ECO:0000256" key="1">
    <source>
        <dbReference type="SAM" id="MobiDB-lite"/>
    </source>
</evidence>
<sequence length="55" mass="5596">MIGRRRGGSWSAAGGGGVGARVARRGRGGAPAKWERGRDGIELPVPGGQVKLKSV</sequence>
<protein>
    <submittedName>
        <fullName evidence="3">Uncharacterized protein</fullName>
    </submittedName>
</protein>
<reference evidence="3" key="2">
    <citation type="submission" date="2001-06" db="EMBL/GenBank/DDBJ databases">
        <title>Oryza sativa nipponbare(GA3) genomic DNA, chromosome 6, PAC clone:P0018H04.</title>
        <authorList>
            <person name="Sasaki T."/>
            <person name="Matsumoto T."/>
            <person name="Yamamoto K."/>
        </authorList>
    </citation>
    <scope>NUCLEOTIDE SEQUENCE</scope>
</reference>
<accession>Q5Z8U8</accession>
<evidence type="ECO:0000313" key="3">
    <source>
        <dbReference type="EMBL" id="BAD53806.1"/>
    </source>
</evidence>
<name>Q5Z8U8_ORYSJ</name>
<reference evidence="2" key="1">
    <citation type="submission" date="2001-05" db="EMBL/GenBank/DDBJ databases">
        <title>Oryza sativa nipponbare(GA3) genomic DNA, chromosome 6, PAC clone:P0621D05.</title>
        <authorList>
            <person name="Sasaki T."/>
            <person name="Matsumoto T."/>
            <person name="Yamamoto K."/>
        </authorList>
    </citation>
    <scope>NUCLEOTIDE SEQUENCE</scope>
</reference>
<reference evidence="4" key="4">
    <citation type="journal article" date="2008" name="Nucleic Acids Res.">
        <title>The rice annotation project database (RAP-DB): 2008 update.</title>
        <authorList>
            <consortium name="The rice annotation project (RAP)"/>
        </authorList>
    </citation>
    <scope>GENOME REANNOTATION</scope>
    <source>
        <strain evidence="4">cv. Nipponbare</strain>
    </source>
</reference>
<organism evidence="3 4">
    <name type="scientific">Oryza sativa subsp. japonica</name>
    <name type="common">Rice</name>
    <dbReference type="NCBI Taxonomy" id="39947"/>
    <lineage>
        <taxon>Eukaryota</taxon>
        <taxon>Viridiplantae</taxon>
        <taxon>Streptophyta</taxon>
        <taxon>Embryophyta</taxon>
        <taxon>Tracheophyta</taxon>
        <taxon>Spermatophyta</taxon>
        <taxon>Magnoliopsida</taxon>
        <taxon>Liliopsida</taxon>
        <taxon>Poales</taxon>
        <taxon>Poaceae</taxon>
        <taxon>BOP clade</taxon>
        <taxon>Oryzoideae</taxon>
        <taxon>Oryzeae</taxon>
        <taxon>Oryzinae</taxon>
        <taxon>Oryza</taxon>
        <taxon>Oryza sativa</taxon>
    </lineage>
</organism>
<dbReference type="AlphaFoldDB" id="Q5Z8U8"/>
<evidence type="ECO:0000313" key="2">
    <source>
        <dbReference type="EMBL" id="BAD53593.1"/>
    </source>
</evidence>
<proteinExistence type="predicted"/>
<dbReference type="EMBL" id="AP003761">
    <property type="protein sequence ID" value="BAD53806.1"/>
    <property type="molecule type" value="Genomic_DNA"/>
</dbReference>
<reference evidence="4" key="3">
    <citation type="journal article" date="2005" name="Nature">
        <title>The map-based sequence of the rice genome.</title>
        <authorList>
            <consortium name="International rice genome sequencing project (IRGSP)"/>
            <person name="Matsumoto T."/>
            <person name="Wu J."/>
            <person name="Kanamori H."/>
            <person name="Katayose Y."/>
            <person name="Fujisawa M."/>
            <person name="Namiki N."/>
            <person name="Mizuno H."/>
            <person name="Yamamoto K."/>
            <person name="Antonio B.A."/>
            <person name="Baba T."/>
            <person name="Sakata K."/>
            <person name="Nagamura Y."/>
            <person name="Aoki H."/>
            <person name="Arikawa K."/>
            <person name="Arita K."/>
            <person name="Bito T."/>
            <person name="Chiden Y."/>
            <person name="Fujitsuka N."/>
            <person name="Fukunaka R."/>
            <person name="Hamada M."/>
            <person name="Harada C."/>
            <person name="Hayashi A."/>
            <person name="Hijishita S."/>
            <person name="Honda M."/>
            <person name="Hosokawa S."/>
            <person name="Ichikawa Y."/>
            <person name="Idonuma A."/>
            <person name="Iijima M."/>
            <person name="Ikeda M."/>
            <person name="Ikeno M."/>
            <person name="Ito K."/>
            <person name="Ito S."/>
            <person name="Ito T."/>
            <person name="Ito Y."/>
            <person name="Ito Y."/>
            <person name="Iwabuchi A."/>
            <person name="Kamiya K."/>
            <person name="Karasawa W."/>
            <person name="Kurita K."/>
            <person name="Katagiri S."/>
            <person name="Kikuta A."/>
            <person name="Kobayashi H."/>
            <person name="Kobayashi N."/>
            <person name="Machita K."/>
            <person name="Maehara T."/>
            <person name="Masukawa M."/>
            <person name="Mizubayashi T."/>
            <person name="Mukai Y."/>
            <person name="Nagasaki H."/>
            <person name="Nagata Y."/>
            <person name="Naito S."/>
            <person name="Nakashima M."/>
            <person name="Nakama Y."/>
            <person name="Nakamichi Y."/>
            <person name="Nakamura M."/>
            <person name="Meguro A."/>
            <person name="Negishi M."/>
            <person name="Ohta I."/>
            <person name="Ohta T."/>
            <person name="Okamoto M."/>
            <person name="Ono N."/>
            <person name="Saji S."/>
            <person name="Sakaguchi M."/>
            <person name="Sakai K."/>
            <person name="Shibata M."/>
            <person name="Shimokawa T."/>
            <person name="Song J."/>
            <person name="Takazaki Y."/>
            <person name="Terasawa K."/>
            <person name="Tsugane M."/>
            <person name="Tsuji K."/>
            <person name="Ueda S."/>
            <person name="Waki K."/>
            <person name="Yamagata H."/>
            <person name="Yamamoto M."/>
            <person name="Yamamoto S."/>
            <person name="Yamane H."/>
            <person name="Yoshiki S."/>
            <person name="Yoshihara R."/>
            <person name="Yukawa K."/>
            <person name="Zhong H."/>
            <person name="Yano M."/>
            <person name="Yuan Q."/>
            <person name="Ouyang S."/>
            <person name="Liu J."/>
            <person name="Jones K.M."/>
            <person name="Gansberger K."/>
            <person name="Moffat K."/>
            <person name="Hill J."/>
            <person name="Bera J."/>
            <person name="Fadrosh D."/>
            <person name="Jin S."/>
            <person name="Johri S."/>
            <person name="Kim M."/>
            <person name="Overton L."/>
            <person name="Reardon M."/>
            <person name="Tsitrin T."/>
            <person name="Vuong H."/>
            <person name="Weaver B."/>
            <person name="Ciecko A."/>
            <person name="Tallon L."/>
            <person name="Jackson J."/>
            <person name="Pai G."/>
            <person name="Aken S.V."/>
            <person name="Utterback T."/>
            <person name="Reidmuller S."/>
            <person name="Feldblyum T."/>
            <person name="Hsiao J."/>
            <person name="Zismann V."/>
            <person name="Iobst S."/>
            <person name="de Vazeille A.R."/>
            <person name="Buell C.R."/>
            <person name="Ying K."/>
            <person name="Li Y."/>
            <person name="Lu T."/>
            <person name="Huang Y."/>
            <person name="Zhao Q."/>
            <person name="Feng Q."/>
            <person name="Zhang L."/>
            <person name="Zhu J."/>
            <person name="Weng Q."/>
            <person name="Mu J."/>
            <person name="Lu Y."/>
            <person name="Fan D."/>
            <person name="Liu Y."/>
            <person name="Guan J."/>
            <person name="Zhang Y."/>
            <person name="Yu S."/>
            <person name="Liu X."/>
            <person name="Zhang Y."/>
            <person name="Hong G."/>
            <person name="Han B."/>
            <person name="Choisne N."/>
            <person name="Demange N."/>
            <person name="Orjeda G."/>
            <person name="Samain S."/>
            <person name="Cattolico L."/>
            <person name="Pelletier E."/>
            <person name="Couloux A."/>
            <person name="Segurens B."/>
            <person name="Wincker P."/>
            <person name="D'Hont A."/>
            <person name="Scarpelli C."/>
            <person name="Weissenbach J."/>
            <person name="Salanoubat M."/>
            <person name="Quetier F."/>
            <person name="Yu Y."/>
            <person name="Kim H.R."/>
            <person name="Rambo T."/>
            <person name="Currie J."/>
            <person name="Collura K."/>
            <person name="Luo M."/>
            <person name="Yang T."/>
            <person name="Ammiraju J.S.S."/>
            <person name="Engler F."/>
            <person name="Soderlund C."/>
            <person name="Wing R.A."/>
            <person name="Palmer L.E."/>
            <person name="de la Bastide M."/>
            <person name="Spiegel L."/>
            <person name="Nascimento L."/>
            <person name="Zutavern T."/>
            <person name="O'Shaughnessy A."/>
            <person name="Dike S."/>
            <person name="Dedhia N."/>
            <person name="Preston R."/>
            <person name="Balija V."/>
            <person name="McCombie W.R."/>
            <person name="Chow T."/>
            <person name="Chen H."/>
            <person name="Chung M."/>
            <person name="Chen C."/>
            <person name="Shaw J."/>
            <person name="Wu H."/>
            <person name="Hsiao K."/>
            <person name="Chao Y."/>
            <person name="Chu M."/>
            <person name="Cheng C."/>
            <person name="Hour A."/>
            <person name="Lee P."/>
            <person name="Lin S."/>
            <person name="Lin Y."/>
            <person name="Liou J."/>
            <person name="Liu S."/>
            <person name="Hsing Y."/>
            <person name="Raghuvanshi S."/>
            <person name="Mohanty A."/>
            <person name="Bharti A.K."/>
            <person name="Gaur A."/>
            <person name="Gupta V."/>
            <person name="Kumar D."/>
            <person name="Ravi V."/>
            <person name="Vij S."/>
            <person name="Kapur A."/>
            <person name="Khurana P."/>
            <person name="Khurana P."/>
            <person name="Khurana J.P."/>
            <person name="Tyagi A.K."/>
            <person name="Gaikwad K."/>
            <person name="Singh A."/>
            <person name="Dalal V."/>
            <person name="Srivastava S."/>
            <person name="Dixit A."/>
            <person name="Pal A.K."/>
            <person name="Ghazi I.A."/>
            <person name="Yadav M."/>
            <person name="Pandit A."/>
            <person name="Bhargava A."/>
            <person name="Sureshbabu K."/>
            <person name="Batra K."/>
            <person name="Sharma T.R."/>
            <person name="Mohapatra T."/>
            <person name="Singh N.K."/>
            <person name="Messing J."/>
            <person name="Nelson A.B."/>
            <person name="Fuks G."/>
            <person name="Kavchok S."/>
            <person name="Keizer G."/>
            <person name="Linton E."/>
            <person name="Llaca V."/>
            <person name="Song R."/>
            <person name="Tanyolac B."/>
            <person name="Young S."/>
            <person name="Ho-Il K."/>
            <person name="Hahn J.H."/>
            <person name="Sangsakoo G."/>
            <person name="Vanavichit A."/>
            <person name="de Mattos Luiz.A.T."/>
            <person name="Zimmer P.D."/>
            <person name="Malone G."/>
            <person name="Dellagostin O."/>
            <person name="de Oliveira A.C."/>
            <person name="Bevan M."/>
            <person name="Bancroft I."/>
            <person name="Minx P."/>
            <person name="Cordum H."/>
            <person name="Wilson R."/>
            <person name="Cheng Z."/>
            <person name="Jin W."/>
            <person name="Jiang J."/>
            <person name="Leong S.A."/>
            <person name="Iwama H."/>
            <person name="Gojobori T."/>
            <person name="Itoh T."/>
            <person name="Niimura Y."/>
            <person name="Fujii Y."/>
            <person name="Habara T."/>
            <person name="Sakai H."/>
            <person name="Sato Y."/>
            <person name="Wilson G."/>
            <person name="Kumar K."/>
            <person name="McCouch S."/>
            <person name="Juretic N."/>
            <person name="Hoen D."/>
            <person name="Wright S."/>
            <person name="Bruskiewich R."/>
            <person name="Bureau T."/>
            <person name="Miyao A."/>
            <person name="Hirochika H."/>
            <person name="Nishikawa T."/>
            <person name="Kadowaki K."/>
            <person name="Sugiura M."/>
            <person name="Burr B."/>
            <person name="Sasaki T."/>
        </authorList>
    </citation>
    <scope>NUCLEOTIDE SEQUENCE [LARGE SCALE GENOMIC DNA]</scope>
    <source>
        <strain evidence="4">cv. Nipponbare</strain>
    </source>
</reference>
<evidence type="ECO:0000313" key="4">
    <source>
        <dbReference type="Proteomes" id="UP000000763"/>
    </source>
</evidence>
<feature type="region of interest" description="Disordered" evidence="1">
    <location>
        <begin position="1"/>
        <end position="55"/>
    </location>
</feature>